<name>A0A0A9X0I4_LYGHE</name>
<reference evidence="3" key="1">
    <citation type="journal article" date="2014" name="PLoS ONE">
        <title>Transcriptome-Based Identification of ABC Transporters in the Western Tarnished Plant Bug Lygus hesperus.</title>
        <authorList>
            <person name="Hull J.J."/>
            <person name="Chaney K."/>
            <person name="Geib S.M."/>
            <person name="Fabrick J.A."/>
            <person name="Brent C.S."/>
            <person name="Walsh D."/>
            <person name="Lavine L.C."/>
        </authorList>
    </citation>
    <scope>NUCLEOTIDE SEQUENCE</scope>
</reference>
<dbReference type="EMBL" id="GBHO01031309">
    <property type="protein sequence ID" value="JAG12295.1"/>
    <property type="molecule type" value="Transcribed_RNA"/>
</dbReference>
<evidence type="ECO:0000313" key="2">
    <source>
        <dbReference type="EMBL" id="JAG12295.1"/>
    </source>
</evidence>
<dbReference type="AlphaFoldDB" id="A0A0A9X0I4"/>
<gene>
    <name evidence="2" type="ORF">CM83_13807</name>
    <name evidence="3" type="ORF">CM83_13813</name>
    <name evidence="4" type="ORF">g.31362</name>
</gene>
<dbReference type="EMBL" id="GBHO01031306">
    <property type="protein sequence ID" value="JAG12298.1"/>
    <property type="molecule type" value="Transcribed_RNA"/>
</dbReference>
<sequence length="303" mass="34740">MPRTATCLFFPYCRVDVLPSLFPPYNLQCSLPSFSSSGNHSAKLPTECWICIDHRPPYLPPMATFFLSHTTPQLQHLYVLTAWHHRHHPVSSLVYLRHLATIALGMCTTSTHQSFHPSMRIPELFLTQLLLLLHGLVLSTHCMSTSAVLHLGLLVFLLALLFVLSYARNLLSVHPSTVGLTVILYVLPSILASRLLLTQFLCVRMMLATGLQPYSLPLYVTMYCPGVLLRPLVVLRLFFPPFCSRVFCQAVFCIMHSSIHPMLVFKVHRIFHLLRAYFRFTWFYLLFRGTSKYFFTSCDDVVF</sequence>
<feature type="transmembrane region" description="Helical" evidence="1">
    <location>
        <begin position="147"/>
        <end position="166"/>
    </location>
</feature>
<evidence type="ECO:0000313" key="4">
    <source>
        <dbReference type="EMBL" id="JAQ08468.1"/>
    </source>
</evidence>
<keyword evidence="1" id="KW-1133">Transmembrane helix</keyword>
<feature type="transmembrane region" description="Helical" evidence="1">
    <location>
        <begin position="178"/>
        <end position="197"/>
    </location>
</feature>
<keyword evidence="1" id="KW-0812">Transmembrane</keyword>
<accession>A0A0A9X0I4</accession>
<organism evidence="3">
    <name type="scientific">Lygus hesperus</name>
    <name type="common">Western plant bug</name>
    <dbReference type="NCBI Taxonomy" id="30085"/>
    <lineage>
        <taxon>Eukaryota</taxon>
        <taxon>Metazoa</taxon>
        <taxon>Ecdysozoa</taxon>
        <taxon>Arthropoda</taxon>
        <taxon>Hexapoda</taxon>
        <taxon>Insecta</taxon>
        <taxon>Pterygota</taxon>
        <taxon>Neoptera</taxon>
        <taxon>Paraneoptera</taxon>
        <taxon>Hemiptera</taxon>
        <taxon>Heteroptera</taxon>
        <taxon>Panheteroptera</taxon>
        <taxon>Cimicomorpha</taxon>
        <taxon>Miridae</taxon>
        <taxon>Mirini</taxon>
        <taxon>Lygus</taxon>
    </lineage>
</organism>
<proteinExistence type="predicted"/>
<dbReference type="EMBL" id="GDHC01010161">
    <property type="protein sequence ID" value="JAQ08468.1"/>
    <property type="molecule type" value="Transcribed_RNA"/>
</dbReference>
<protein>
    <submittedName>
        <fullName evidence="3">Uncharacterized protein</fullName>
    </submittedName>
</protein>
<reference evidence="3" key="2">
    <citation type="submission" date="2014-07" db="EMBL/GenBank/DDBJ databases">
        <authorList>
            <person name="Hull J."/>
        </authorList>
    </citation>
    <scope>NUCLEOTIDE SEQUENCE</scope>
</reference>
<reference evidence="4" key="3">
    <citation type="journal article" date="2016" name="Gigascience">
        <title>De novo construction of an expanded transcriptome assembly for the western tarnished plant bug, Lygus hesperus.</title>
        <authorList>
            <person name="Tassone E.E."/>
            <person name="Geib S.M."/>
            <person name="Hall B."/>
            <person name="Fabrick J.A."/>
            <person name="Brent C.S."/>
            <person name="Hull J.J."/>
        </authorList>
    </citation>
    <scope>NUCLEOTIDE SEQUENCE</scope>
</reference>
<keyword evidence="1" id="KW-0472">Membrane</keyword>
<evidence type="ECO:0000256" key="1">
    <source>
        <dbReference type="SAM" id="Phobius"/>
    </source>
</evidence>
<evidence type="ECO:0000313" key="3">
    <source>
        <dbReference type="EMBL" id="JAG12298.1"/>
    </source>
</evidence>